<reference evidence="2" key="1">
    <citation type="submission" date="2020-07" db="EMBL/GenBank/DDBJ databases">
        <title>Genome sequence and genetic diversity analysis of an under-domesticated orphan crop, white fonio (Digitaria exilis).</title>
        <authorList>
            <person name="Bennetzen J.L."/>
            <person name="Chen S."/>
            <person name="Ma X."/>
            <person name="Wang X."/>
            <person name="Yssel A.E.J."/>
            <person name="Chaluvadi S.R."/>
            <person name="Johnson M."/>
            <person name="Gangashetty P."/>
            <person name="Hamidou F."/>
            <person name="Sanogo M.D."/>
            <person name="Zwaenepoel A."/>
            <person name="Wallace J."/>
            <person name="Van De Peer Y."/>
            <person name="Van Deynze A."/>
        </authorList>
    </citation>
    <scope>NUCLEOTIDE SEQUENCE</scope>
    <source>
        <tissue evidence="2">Leaves</tissue>
    </source>
</reference>
<evidence type="ECO:0000256" key="1">
    <source>
        <dbReference type="SAM" id="MobiDB-lite"/>
    </source>
</evidence>
<sequence length="110" mass="11753">MEEHKRGAVLQLARRARAPLRAFAAAVEAAVDELVDAYDDGDEGWRGGGAGGGSRARFVEVTLTDGCFLLEMMRVGRLVLKGKPVRDYAPNDRSSASTGSISCARTSRPT</sequence>
<proteinExistence type="predicted"/>
<protein>
    <submittedName>
        <fullName evidence="2">Uncharacterized protein</fullName>
    </submittedName>
</protein>
<accession>A0A835BAC3</accession>
<dbReference type="InterPro" id="IPR004158">
    <property type="entry name" value="DUF247_pln"/>
</dbReference>
<feature type="compositionally biased region" description="Polar residues" evidence="1">
    <location>
        <begin position="92"/>
        <end position="110"/>
    </location>
</feature>
<evidence type="ECO:0000313" key="2">
    <source>
        <dbReference type="EMBL" id="KAF8694380.1"/>
    </source>
</evidence>
<organism evidence="2 3">
    <name type="scientific">Digitaria exilis</name>
    <dbReference type="NCBI Taxonomy" id="1010633"/>
    <lineage>
        <taxon>Eukaryota</taxon>
        <taxon>Viridiplantae</taxon>
        <taxon>Streptophyta</taxon>
        <taxon>Embryophyta</taxon>
        <taxon>Tracheophyta</taxon>
        <taxon>Spermatophyta</taxon>
        <taxon>Magnoliopsida</taxon>
        <taxon>Liliopsida</taxon>
        <taxon>Poales</taxon>
        <taxon>Poaceae</taxon>
        <taxon>PACMAD clade</taxon>
        <taxon>Panicoideae</taxon>
        <taxon>Panicodae</taxon>
        <taxon>Paniceae</taxon>
        <taxon>Anthephorinae</taxon>
        <taxon>Digitaria</taxon>
    </lineage>
</organism>
<comment type="caution">
    <text evidence="2">The sequence shown here is derived from an EMBL/GenBank/DDBJ whole genome shotgun (WGS) entry which is preliminary data.</text>
</comment>
<dbReference type="Pfam" id="PF03140">
    <property type="entry name" value="DUF247"/>
    <property type="match status" value="1"/>
</dbReference>
<keyword evidence="3" id="KW-1185">Reference proteome</keyword>
<name>A0A835BAC3_9POAL</name>
<dbReference type="Proteomes" id="UP000636709">
    <property type="component" value="Unassembled WGS sequence"/>
</dbReference>
<feature type="region of interest" description="Disordered" evidence="1">
    <location>
        <begin position="85"/>
        <end position="110"/>
    </location>
</feature>
<dbReference type="AlphaFoldDB" id="A0A835BAC3"/>
<gene>
    <name evidence="2" type="ORF">HU200_038305</name>
</gene>
<dbReference type="EMBL" id="JACEFO010001907">
    <property type="protein sequence ID" value="KAF8694380.1"/>
    <property type="molecule type" value="Genomic_DNA"/>
</dbReference>
<evidence type="ECO:0000313" key="3">
    <source>
        <dbReference type="Proteomes" id="UP000636709"/>
    </source>
</evidence>